<protein>
    <submittedName>
        <fullName evidence="1">Uncharacterized protein</fullName>
    </submittedName>
</protein>
<organism evidence="1 2">
    <name type="scientific">Pleurodeles waltl</name>
    <name type="common">Iberian ribbed newt</name>
    <dbReference type="NCBI Taxonomy" id="8319"/>
    <lineage>
        <taxon>Eukaryota</taxon>
        <taxon>Metazoa</taxon>
        <taxon>Chordata</taxon>
        <taxon>Craniata</taxon>
        <taxon>Vertebrata</taxon>
        <taxon>Euteleostomi</taxon>
        <taxon>Amphibia</taxon>
        <taxon>Batrachia</taxon>
        <taxon>Caudata</taxon>
        <taxon>Salamandroidea</taxon>
        <taxon>Salamandridae</taxon>
        <taxon>Pleurodelinae</taxon>
        <taxon>Pleurodeles</taxon>
    </lineage>
</organism>
<keyword evidence="2" id="KW-1185">Reference proteome</keyword>
<name>A0AAV7RLU5_PLEWA</name>
<evidence type="ECO:0000313" key="1">
    <source>
        <dbReference type="EMBL" id="KAJ1152134.1"/>
    </source>
</evidence>
<comment type="caution">
    <text evidence="1">The sequence shown here is derived from an EMBL/GenBank/DDBJ whole genome shotgun (WGS) entry which is preliminary data.</text>
</comment>
<sequence length="237" mass="23949">MYGVHSPSDFSLAGPSCAGVPGPWVSSFTPGMGLVRPSWAARLLPDLSAMLTLPSFRGSLWPLPPFVDVPGGTPLPDGARVVPLEAAVSGLSCRALPFLDFFPGGGLAVPLLLADVAALEGGGLQYPCTMVRVGPGVVVAEVLIGLLRDGGGGSGDGKRLILDRKNFLGAVGRVGAVGMGVEEEDVVVGESSVVSLGAGACDGGCREVDGCWVGGYLRLCGLEEGVTDTLGEDTGDV</sequence>
<gene>
    <name evidence="1" type="ORF">NDU88_004911</name>
</gene>
<proteinExistence type="predicted"/>
<dbReference type="AlphaFoldDB" id="A0AAV7RLU5"/>
<accession>A0AAV7RLU5</accession>
<dbReference type="Proteomes" id="UP001066276">
    <property type="component" value="Chromosome 5"/>
</dbReference>
<reference evidence="1" key="1">
    <citation type="journal article" date="2022" name="bioRxiv">
        <title>Sequencing and chromosome-scale assembly of the giantPleurodeles waltlgenome.</title>
        <authorList>
            <person name="Brown T."/>
            <person name="Elewa A."/>
            <person name="Iarovenko S."/>
            <person name="Subramanian E."/>
            <person name="Araus A.J."/>
            <person name="Petzold A."/>
            <person name="Susuki M."/>
            <person name="Suzuki K.-i.T."/>
            <person name="Hayashi T."/>
            <person name="Toyoda A."/>
            <person name="Oliveira C."/>
            <person name="Osipova E."/>
            <person name="Leigh N.D."/>
            <person name="Simon A."/>
            <person name="Yun M.H."/>
        </authorList>
    </citation>
    <scope>NUCLEOTIDE SEQUENCE</scope>
    <source>
        <strain evidence="1">20211129_DDA</strain>
        <tissue evidence="1">Liver</tissue>
    </source>
</reference>
<dbReference type="EMBL" id="JANPWB010000009">
    <property type="protein sequence ID" value="KAJ1152134.1"/>
    <property type="molecule type" value="Genomic_DNA"/>
</dbReference>
<evidence type="ECO:0000313" key="2">
    <source>
        <dbReference type="Proteomes" id="UP001066276"/>
    </source>
</evidence>